<dbReference type="PANTHER" id="PTHR12133:SF1">
    <property type="entry name" value="TRNA (ADENINE(58)-N(1))-METHYLTRANSFERASE, MITOCHONDRIAL"/>
    <property type="match status" value="1"/>
</dbReference>
<evidence type="ECO:0000256" key="1">
    <source>
        <dbReference type="ARBA" id="ARBA00022603"/>
    </source>
</evidence>
<dbReference type="PROSITE" id="PS51620">
    <property type="entry name" value="SAM_TRM61"/>
    <property type="match status" value="1"/>
</dbReference>
<evidence type="ECO:0000256" key="6">
    <source>
        <dbReference type="SAM" id="MobiDB-lite"/>
    </source>
</evidence>
<evidence type="ECO:0000313" key="8">
    <source>
        <dbReference type="EMBL" id="GAA3553404.1"/>
    </source>
</evidence>
<comment type="catalytic activity">
    <reaction evidence="5">
        <text>adenosine(58) in tRNA + S-adenosyl-L-methionine = N(1)-methyladenosine(58) in tRNA + S-adenosyl-L-homocysteine + H(+)</text>
        <dbReference type="Rhea" id="RHEA:43152"/>
        <dbReference type="Rhea" id="RHEA-COMP:10365"/>
        <dbReference type="Rhea" id="RHEA-COMP:10366"/>
        <dbReference type="ChEBI" id="CHEBI:15378"/>
        <dbReference type="ChEBI" id="CHEBI:57856"/>
        <dbReference type="ChEBI" id="CHEBI:59789"/>
        <dbReference type="ChEBI" id="CHEBI:74411"/>
        <dbReference type="ChEBI" id="CHEBI:74491"/>
        <dbReference type="EC" id="2.1.1.220"/>
    </reaction>
</comment>
<dbReference type="Pfam" id="PF14801">
    <property type="entry name" value="TrmI-like_N"/>
    <property type="match status" value="1"/>
</dbReference>
<evidence type="ECO:0000256" key="4">
    <source>
        <dbReference type="ARBA" id="ARBA00022694"/>
    </source>
</evidence>
<sequence length="318" mass="33784">MTTQEEAAVTLSGVRIGPLQAGERVTLTDPKNRRHSVLLVEGGTFHTTKGGVSHDELIGGPEGVVVTSVGGTAYLALRPLLNEFTVTMPRQAAVVYPKDAAQILMACDIFPGARVVEAGAGSGALTCSLLRAVGPTGRVRSYERREEFAAQARRNVESFFGAAPPAWELTLGDLVESLQAETGPDAEPETDIDRVVLDMLAPWECVDALAERLVPGGVLLAYVATTTQLARTVETLRVHGGFTEPEASETLLRAWHAEGLAVRPRHDMVGHTGFLVSARRMAPGFRAPARKRRPAPGAYGEDYTGPRAATPEGGSARG</sequence>
<evidence type="ECO:0000256" key="2">
    <source>
        <dbReference type="ARBA" id="ARBA00022679"/>
    </source>
</evidence>
<comment type="caution">
    <text evidence="8">The sequence shown here is derived from an EMBL/GenBank/DDBJ whole genome shotgun (WGS) entry which is preliminary data.</text>
</comment>
<name>A0ABP6WMD8_9ACTN</name>
<keyword evidence="2 5" id="KW-0808">Transferase</keyword>
<dbReference type="PIRSF" id="PIRSF017269">
    <property type="entry name" value="GCD14"/>
    <property type="match status" value="1"/>
</dbReference>
<dbReference type="InterPro" id="IPR014816">
    <property type="entry name" value="tRNA_MeTrfase_Gcd14"/>
</dbReference>
<feature type="region of interest" description="Disordered" evidence="6">
    <location>
        <begin position="285"/>
        <end position="318"/>
    </location>
</feature>
<keyword evidence="3 5" id="KW-0949">S-adenosyl-L-methionine</keyword>
<evidence type="ECO:0000256" key="3">
    <source>
        <dbReference type="ARBA" id="ARBA00022691"/>
    </source>
</evidence>
<keyword evidence="4 5" id="KW-0819">tRNA processing</keyword>
<protein>
    <recommendedName>
        <fullName evidence="5">tRNA (adenine(58)-N(1))-methyltransferase TrmI</fullName>
        <ecNumber evidence="5">2.1.1.220</ecNumber>
    </recommendedName>
</protein>
<comment type="subunit">
    <text evidence="5">Homotetramer composed of a dimer of dimers.</text>
</comment>
<comment type="similarity">
    <text evidence="5">Belongs to the class I-like SAM-binding methyltransferase superfamily. TRM61 family.</text>
</comment>
<dbReference type="Gene3D" id="3.10.330.20">
    <property type="match status" value="1"/>
</dbReference>
<accession>A0ABP6WMD8</accession>
<dbReference type="EMBL" id="BAAAYR010000001">
    <property type="protein sequence ID" value="GAA3553404.1"/>
    <property type="molecule type" value="Genomic_DNA"/>
</dbReference>
<keyword evidence="9" id="KW-1185">Reference proteome</keyword>
<evidence type="ECO:0000313" key="9">
    <source>
        <dbReference type="Proteomes" id="UP001500767"/>
    </source>
</evidence>
<dbReference type="PANTHER" id="PTHR12133">
    <property type="entry name" value="TRNA (ADENINE(58)-N(1))-METHYLTRANSFERASE"/>
    <property type="match status" value="1"/>
</dbReference>
<gene>
    <name evidence="8" type="ORF">GCM10022197_05640</name>
</gene>
<proteinExistence type="inferred from homology"/>
<keyword evidence="1 5" id="KW-0489">Methyltransferase</keyword>
<dbReference type="Pfam" id="PF08704">
    <property type="entry name" value="GCD14"/>
    <property type="match status" value="1"/>
</dbReference>
<dbReference type="InterPro" id="IPR049470">
    <property type="entry name" value="TRM61_C"/>
</dbReference>
<evidence type="ECO:0000256" key="5">
    <source>
        <dbReference type="PIRNR" id="PIRNR017269"/>
    </source>
</evidence>
<reference evidence="9" key="1">
    <citation type="journal article" date="2019" name="Int. J. Syst. Evol. Microbiol.">
        <title>The Global Catalogue of Microorganisms (GCM) 10K type strain sequencing project: providing services to taxonomists for standard genome sequencing and annotation.</title>
        <authorList>
            <consortium name="The Broad Institute Genomics Platform"/>
            <consortium name="The Broad Institute Genome Sequencing Center for Infectious Disease"/>
            <person name="Wu L."/>
            <person name="Ma J."/>
        </authorList>
    </citation>
    <scope>NUCLEOTIDE SEQUENCE [LARGE SCALE GENOMIC DNA]</scope>
    <source>
        <strain evidence="9">JCM 16540</strain>
    </source>
</reference>
<dbReference type="Gene3D" id="3.40.50.150">
    <property type="entry name" value="Vaccinia Virus protein VP39"/>
    <property type="match status" value="1"/>
</dbReference>
<comment type="function">
    <text evidence="5">Catalyzes the S-adenosyl-L-methionine-dependent formation of N(1)-methyladenine at position 58 (m1A58) in tRNA.</text>
</comment>
<dbReference type="InterPro" id="IPR029063">
    <property type="entry name" value="SAM-dependent_MTases_sf"/>
</dbReference>
<dbReference type="Proteomes" id="UP001500767">
    <property type="component" value="Unassembled WGS sequence"/>
</dbReference>
<feature type="domain" description="tRNA (adenine(58)-N(1))-methyltransferase catalytic subunit TRM61 C-terminal" evidence="7">
    <location>
        <begin position="82"/>
        <end position="257"/>
    </location>
</feature>
<dbReference type="SUPFAM" id="SSF53335">
    <property type="entry name" value="S-adenosyl-L-methionine-dependent methyltransferases"/>
    <property type="match status" value="1"/>
</dbReference>
<organism evidence="8 9">
    <name type="scientific">Microlunatus spumicola</name>
    <dbReference type="NCBI Taxonomy" id="81499"/>
    <lineage>
        <taxon>Bacteria</taxon>
        <taxon>Bacillati</taxon>
        <taxon>Actinomycetota</taxon>
        <taxon>Actinomycetes</taxon>
        <taxon>Propionibacteriales</taxon>
        <taxon>Propionibacteriaceae</taxon>
        <taxon>Microlunatus</taxon>
    </lineage>
</organism>
<evidence type="ECO:0000259" key="7">
    <source>
        <dbReference type="Pfam" id="PF08704"/>
    </source>
</evidence>
<dbReference type="EC" id="2.1.1.220" evidence="5"/>
<dbReference type="CDD" id="cd02440">
    <property type="entry name" value="AdoMet_MTases"/>
    <property type="match status" value="1"/>
</dbReference>